<keyword evidence="3" id="KW-1185">Reference proteome</keyword>
<accession>H1YII8</accession>
<dbReference type="HOGENOM" id="CLU_2082150_0_0_10"/>
<dbReference type="EMBL" id="CM001403">
    <property type="protein sequence ID" value="EHQ26554.1"/>
    <property type="molecule type" value="Genomic_DNA"/>
</dbReference>
<evidence type="ECO:0000256" key="1">
    <source>
        <dbReference type="SAM" id="MobiDB-lite"/>
    </source>
</evidence>
<evidence type="ECO:0000313" key="3">
    <source>
        <dbReference type="Proteomes" id="UP000002774"/>
    </source>
</evidence>
<organism evidence="2 3">
    <name type="scientific">Mucilaginibacter paludis DSM 18603</name>
    <dbReference type="NCBI Taxonomy" id="714943"/>
    <lineage>
        <taxon>Bacteria</taxon>
        <taxon>Pseudomonadati</taxon>
        <taxon>Bacteroidota</taxon>
        <taxon>Sphingobacteriia</taxon>
        <taxon>Sphingobacteriales</taxon>
        <taxon>Sphingobacteriaceae</taxon>
        <taxon>Mucilaginibacter</taxon>
    </lineage>
</organism>
<feature type="region of interest" description="Disordered" evidence="1">
    <location>
        <begin position="1"/>
        <end position="33"/>
    </location>
</feature>
<gene>
    <name evidence="2" type="ORF">Mucpa_2432</name>
</gene>
<dbReference type="AlphaFoldDB" id="H1YII8"/>
<evidence type="ECO:0000313" key="2">
    <source>
        <dbReference type="EMBL" id="EHQ26554.1"/>
    </source>
</evidence>
<name>H1YII8_9SPHI</name>
<dbReference type="STRING" id="714943.Mucpa_2432"/>
<dbReference type="Proteomes" id="UP000002774">
    <property type="component" value="Chromosome"/>
</dbReference>
<sequence>MPHQGVPHQKPGTRKRVQNSTGGKPPEQTGGTFGATVLNSTVIACDHRRTAKAASRFWRGSTQRCCINSPGVSPQRYSRVAEQALGLSAEPAMFRPCRNLLAPAHAIAFGGIFLKIF</sequence>
<reference evidence="2" key="1">
    <citation type="submission" date="2011-09" db="EMBL/GenBank/DDBJ databases">
        <title>The permanent draft genome of Mucilaginibacter paludis DSM 18603.</title>
        <authorList>
            <consortium name="US DOE Joint Genome Institute (JGI-PGF)"/>
            <person name="Lucas S."/>
            <person name="Han J."/>
            <person name="Lapidus A."/>
            <person name="Bruce D."/>
            <person name="Goodwin L."/>
            <person name="Pitluck S."/>
            <person name="Peters L."/>
            <person name="Kyrpides N."/>
            <person name="Mavromatis K."/>
            <person name="Ivanova N."/>
            <person name="Mikhailova N."/>
            <person name="Held B."/>
            <person name="Detter J.C."/>
            <person name="Tapia R."/>
            <person name="Han C."/>
            <person name="Land M."/>
            <person name="Hauser L."/>
            <person name="Markowitz V."/>
            <person name="Cheng J.-F."/>
            <person name="Hugenholtz P."/>
            <person name="Woyke T."/>
            <person name="Wu D."/>
            <person name="Tindall B."/>
            <person name="Brambilla E."/>
            <person name="Klenk H.-P."/>
            <person name="Eisen J.A."/>
        </authorList>
    </citation>
    <scope>NUCLEOTIDE SEQUENCE [LARGE SCALE GENOMIC DNA]</scope>
    <source>
        <strain evidence="2">DSM 18603</strain>
    </source>
</reference>
<proteinExistence type="predicted"/>
<protein>
    <submittedName>
        <fullName evidence="2">Uncharacterized protein</fullName>
    </submittedName>
</protein>